<evidence type="ECO:0000313" key="4">
    <source>
        <dbReference type="EMBL" id="QGW28371.1"/>
    </source>
</evidence>
<dbReference type="SUPFAM" id="SSF48498">
    <property type="entry name" value="Tetracyclin repressor-like, C-terminal domain"/>
    <property type="match status" value="1"/>
</dbReference>
<dbReference type="Pfam" id="PF17938">
    <property type="entry name" value="TetR_C_29"/>
    <property type="match status" value="1"/>
</dbReference>
<dbReference type="InterPro" id="IPR001647">
    <property type="entry name" value="HTH_TetR"/>
</dbReference>
<dbReference type="InterPro" id="IPR023772">
    <property type="entry name" value="DNA-bd_HTH_TetR-type_CS"/>
</dbReference>
<dbReference type="RefSeq" id="WP_157478727.1">
    <property type="nucleotide sequence ID" value="NZ_CP046566.1"/>
</dbReference>
<proteinExistence type="predicted"/>
<feature type="DNA-binding region" description="H-T-H motif" evidence="2">
    <location>
        <begin position="27"/>
        <end position="46"/>
    </location>
</feature>
<evidence type="ECO:0000313" key="5">
    <source>
        <dbReference type="Proteomes" id="UP000426027"/>
    </source>
</evidence>
<dbReference type="Pfam" id="PF00440">
    <property type="entry name" value="TetR_N"/>
    <property type="match status" value="1"/>
</dbReference>
<protein>
    <submittedName>
        <fullName evidence="4">TetR family transcriptional regulator</fullName>
    </submittedName>
</protein>
<dbReference type="InterPro" id="IPR009057">
    <property type="entry name" value="Homeodomain-like_sf"/>
</dbReference>
<dbReference type="PANTHER" id="PTHR30328:SF54">
    <property type="entry name" value="HTH-TYPE TRANSCRIPTIONAL REPRESSOR SCO4008"/>
    <property type="match status" value="1"/>
</dbReference>
<dbReference type="GO" id="GO:0003677">
    <property type="term" value="F:DNA binding"/>
    <property type="evidence" value="ECO:0007669"/>
    <property type="project" value="UniProtKB-UniRule"/>
</dbReference>
<keyword evidence="1 2" id="KW-0238">DNA-binding</keyword>
<dbReference type="Gene3D" id="1.10.357.10">
    <property type="entry name" value="Tetracycline Repressor, domain 2"/>
    <property type="match status" value="1"/>
</dbReference>
<feature type="domain" description="HTH tetR-type" evidence="3">
    <location>
        <begin position="4"/>
        <end position="64"/>
    </location>
</feature>
<dbReference type="SUPFAM" id="SSF46689">
    <property type="entry name" value="Homeodomain-like"/>
    <property type="match status" value="1"/>
</dbReference>
<dbReference type="InterPro" id="IPR036271">
    <property type="entry name" value="Tet_transcr_reg_TetR-rel_C_sf"/>
</dbReference>
<reference evidence="4 5" key="1">
    <citation type="submission" date="2019-11" db="EMBL/GenBank/DDBJ databases">
        <authorList>
            <person name="Im W.T."/>
        </authorList>
    </citation>
    <scope>NUCLEOTIDE SEQUENCE [LARGE SCALE GENOMIC DNA]</scope>
    <source>
        <strain evidence="4 5">SB-02</strain>
    </source>
</reference>
<evidence type="ECO:0000259" key="3">
    <source>
        <dbReference type="PROSITE" id="PS50977"/>
    </source>
</evidence>
<evidence type="ECO:0000256" key="1">
    <source>
        <dbReference type="ARBA" id="ARBA00023125"/>
    </source>
</evidence>
<dbReference type="PROSITE" id="PS50977">
    <property type="entry name" value="HTH_TETR_2"/>
    <property type="match status" value="1"/>
</dbReference>
<dbReference type="PROSITE" id="PS01081">
    <property type="entry name" value="HTH_TETR_1"/>
    <property type="match status" value="1"/>
</dbReference>
<gene>
    <name evidence="4" type="ORF">GLV81_09945</name>
</gene>
<dbReference type="AlphaFoldDB" id="A0A6I6H139"/>
<accession>A0A6I6H139</accession>
<dbReference type="EMBL" id="CP046566">
    <property type="protein sequence ID" value="QGW28371.1"/>
    <property type="molecule type" value="Genomic_DNA"/>
</dbReference>
<dbReference type="PANTHER" id="PTHR30328">
    <property type="entry name" value="TRANSCRIPTIONAL REPRESSOR"/>
    <property type="match status" value="1"/>
</dbReference>
<dbReference type="InterPro" id="IPR041474">
    <property type="entry name" value="NicS_C"/>
</dbReference>
<dbReference type="InterPro" id="IPR050109">
    <property type="entry name" value="HTH-type_TetR-like_transc_reg"/>
</dbReference>
<dbReference type="Proteomes" id="UP000426027">
    <property type="component" value="Chromosome"/>
</dbReference>
<dbReference type="PRINTS" id="PR00455">
    <property type="entry name" value="HTHTETR"/>
</dbReference>
<organism evidence="4 5">
    <name type="scientific">Phnomibacter ginsenosidimutans</name>
    <dbReference type="NCBI Taxonomy" id="2676868"/>
    <lineage>
        <taxon>Bacteria</taxon>
        <taxon>Pseudomonadati</taxon>
        <taxon>Bacteroidota</taxon>
        <taxon>Chitinophagia</taxon>
        <taxon>Chitinophagales</taxon>
        <taxon>Chitinophagaceae</taxon>
        <taxon>Phnomibacter</taxon>
    </lineage>
</organism>
<name>A0A6I6H139_9BACT</name>
<evidence type="ECO:0000256" key="2">
    <source>
        <dbReference type="PROSITE-ProRule" id="PRU00335"/>
    </source>
</evidence>
<keyword evidence="5" id="KW-1185">Reference proteome</keyword>
<dbReference type="KEGG" id="fls:GLV81_09945"/>
<sequence length="207" mass="24140">MEHNDKQVHIIETAEKLFALHGFAGTSIRDISREAGINIAMVSYYFGSKEKLMEAIFHHRITHAWIAAEEMADNNILQPWQKVEELIHSFVEGMSNKSYFHSLILRQQLSNEMSPIASLMDSVRERNTNIIGKIIREGQANGDFKQDVDIPLLLFTMVGTAYQTLHSRESYRKMHNLQHMTDEAFMAEMKRRLKQHIFFCLKQSYHK</sequence>